<keyword evidence="7 9" id="KW-0472">Membrane</keyword>
<dbReference type="Proteomes" id="UP000017396">
    <property type="component" value="Chromosome"/>
</dbReference>
<keyword evidence="3" id="KW-0597">Phosphoprotein</keyword>
<feature type="transmembrane region" description="Helical" evidence="9">
    <location>
        <begin position="20"/>
        <end position="42"/>
    </location>
</feature>
<dbReference type="Pfam" id="PF00512">
    <property type="entry name" value="HisKA"/>
    <property type="match status" value="1"/>
</dbReference>
<dbReference type="Pfam" id="PF02518">
    <property type="entry name" value="HATPase_c"/>
    <property type="match status" value="1"/>
</dbReference>
<dbReference type="SMART" id="SM00388">
    <property type="entry name" value="HisKA"/>
    <property type="match status" value="1"/>
</dbReference>
<keyword evidence="9" id="KW-1133">Transmembrane helix</keyword>
<dbReference type="FunFam" id="3.30.565.10:FF:000006">
    <property type="entry name" value="Sensor histidine kinase WalK"/>
    <property type="match status" value="1"/>
</dbReference>
<protein>
    <recommendedName>
        <fullName evidence="2">histidine kinase</fullName>
        <ecNumber evidence="2">2.7.13.3</ecNumber>
    </recommendedName>
</protein>
<dbReference type="CDD" id="cd00082">
    <property type="entry name" value="HisKA"/>
    <property type="match status" value="1"/>
</dbReference>
<evidence type="ECO:0000256" key="7">
    <source>
        <dbReference type="ARBA" id="ARBA00023136"/>
    </source>
</evidence>
<dbReference type="PROSITE" id="PS50109">
    <property type="entry name" value="HIS_KIN"/>
    <property type="match status" value="1"/>
</dbReference>
<evidence type="ECO:0000256" key="9">
    <source>
        <dbReference type="SAM" id="Phobius"/>
    </source>
</evidence>
<dbReference type="PANTHER" id="PTHR43711">
    <property type="entry name" value="TWO-COMPONENT HISTIDINE KINASE"/>
    <property type="match status" value="1"/>
</dbReference>
<dbReference type="PANTHER" id="PTHR43711:SF1">
    <property type="entry name" value="HISTIDINE KINASE 1"/>
    <property type="match status" value="1"/>
</dbReference>
<dbReference type="EMBL" id="CP003587">
    <property type="protein sequence ID" value="AGY60710.1"/>
    <property type="molecule type" value="Genomic_DNA"/>
</dbReference>
<dbReference type="InterPro" id="IPR004358">
    <property type="entry name" value="Sig_transdc_His_kin-like_C"/>
</dbReference>
<dbReference type="InterPro" id="IPR050736">
    <property type="entry name" value="Sensor_HK_Regulatory"/>
</dbReference>
<dbReference type="SMART" id="SM00387">
    <property type="entry name" value="HATPase_c"/>
    <property type="match status" value="1"/>
</dbReference>
<keyword evidence="4 11" id="KW-0808">Transferase</keyword>
<organism evidence="11 12">
    <name type="scientific">Gloeobacter kilaueensis (strain ATCC BAA-2537 / CCAP 1431/1 / ULC 316 / JS1)</name>
    <dbReference type="NCBI Taxonomy" id="1183438"/>
    <lineage>
        <taxon>Bacteria</taxon>
        <taxon>Bacillati</taxon>
        <taxon>Cyanobacteriota</taxon>
        <taxon>Cyanophyceae</taxon>
        <taxon>Gloeobacterales</taxon>
        <taxon>Gloeobacteraceae</taxon>
        <taxon>Gloeobacter</taxon>
    </lineage>
</organism>
<name>U5QSK0_GLOK1</name>
<dbReference type="CDD" id="cd00075">
    <property type="entry name" value="HATPase"/>
    <property type="match status" value="1"/>
</dbReference>
<accession>U5QSK0</accession>
<dbReference type="Gene3D" id="3.30.565.10">
    <property type="entry name" value="Histidine kinase-like ATPase, C-terminal domain"/>
    <property type="match status" value="1"/>
</dbReference>
<dbReference type="STRING" id="1183438.GKIL_4464"/>
<evidence type="ECO:0000256" key="4">
    <source>
        <dbReference type="ARBA" id="ARBA00022679"/>
    </source>
</evidence>
<keyword evidence="9" id="KW-0812">Transmembrane</keyword>
<proteinExistence type="predicted"/>
<dbReference type="eggNOG" id="COG5002">
    <property type="taxonomic scope" value="Bacteria"/>
</dbReference>
<evidence type="ECO:0000259" key="10">
    <source>
        <dbReference type="PROSITE" id="PS50109"/>
    </source>
</evidence>
<comment type="catalytic activity">
    <reaction evidence="1">
        <text>ATP + protein L-histidine = ADP + protein N-phospho-L-histidine.</text>
        <dbReference type="EC" id="2.7.13.3"/>
    </reaction>
</comment>
<evidence type="ECO:0000256" key="5">
    <source>
        <dbReference type="ARBA" id="ARBA00022777"/>
    </source>
</evidence>
<dbReference type="InterPro" id="IPR036097">
    <property type="entry name" value="HisK_dim/P_sf"/>
</dbReference>
<dbReference type="KEGG" id="glj:GKIL_4464"/>
<reference evidence="11 12" key="1">
    <citation type="journal article" date="2013" name="PLoS ONE">
        <title>Cultivation and Complete Genome Sequencing of Gloeobacter kilaueensis sp. nov., from a Lava Cave in Kilauea Caldera, Hawai'i.</title>
        <authorList>
            <person name="Saw J.H."/>
            <person name="Schatz M."/>
            <person name="Brown M.V."/>
            <person name="Kunkel D.D."/>
            <person name="Foster J.S."/>
            <person name="Shick H."/>
            <person name="Christensen S."/>
            <person name="Hou S."/>
            <person name="Wan X."/>
            <person name="Donachie S.P."/>
        </authorList>
    </citation>
    <scope>NUCLEOTIDE SEQUENCE [LARGE SCALE GENOMIC DNA]</scope>
    <source>
        <strain evidence="12">JS</strain>
    </source>
</reference>
<dbReference type="InterPro" id="IPR036890">
    <property type="entry name" value="HATPase_C_sf"/>
</dbReference>
<dbReference type="PRINTS" id="PR00344">
    <property type="entry name" value="BCTRLSENSOR"/>
</dbReference>
<feature type="domain" description="Histidine kinase" evidence="10">
    <location>
        <begin position="214"/>
        <end position="431"/>
    </location>
</feature>
<dbReference type="GO" id="GO:0000155">
    <property type="term" value="F:phosphorelay sensor kinase activity"/>
    <property type="evidence" value="ECO:0007669"/>
    <property type="project" value="InterPro"/>
</dbReference>
<dbReference type="SUPFAM" id="SSF55874">
    <property type="entry name" value="ATPase domain of HSP90 chaperone/DNA topoisomerase II/histidine kinase"/>
    <property type="match status" value="1"/>
</dbReference>
<dbReference type="PATRIC" id="fig|1183438.3.peg.4391"/>
<dbReference type="Gene3D" id="1.10.287.130">
    <property type="match status" value="1"/>
</dbReference>
<evidence type="ECO:0000256" key="8">
    <source>
        <dbReference type="SAM" id="MobiDB-lite"/>
    </source>
</evidence>
<evidence type="ECO:0000256" key="6">
    <source>
        <dbReference type="ARBA" id="ARBA00023012"/>
    </source>
</evidence>
<dbReference type="OrthoDB" id="9813151at2"/>
<sequence>MLVVRPPTRNPLKLARSRLLASYIAVTAAIMALLAFGFYSYVRSTLVERIDDTLKHVVQLIEHSMVIVPEADGRLRVDPDRVFAGGDDDPTIELDLIYLEWFDPQGRPVRSTAVFRRPVPLTRGLIRATVEVSPGHKLRQLTVPVRREGQLLGYLRVSHQWFEVDKPAQQLFFDLLFGLSIAMLLISAGGWVLTEMALRPIREAYNQLKQFTADASHELRTPLAALQTNVQVTLADPEPSAESYRKSLEVSERLTRRMGRLVGDLLFLARNEGQENAEGQTDCNLTELLQQIVEEQMPLAAAAGLNVSIKTSGPVMVVANPDQMSQLFTNLLGNAIRYTPTGGQIALTTGREGKDAIVTVSDTGIGIAPEHLGRIFERFYRVDTARARQAGGTGLGLAIAKTIVENHQGQIWAESEPGKGTTLRVRLPARPGERRAQSEPAAGALPLEG</sequence>
<feature type="transmembrane region" description="Helical" evidence="9">
    <location>
        <begin position="171"/>
        <end position="193"/>
    </location>
</feature>
<keyword evidence="12" id="KW-1185">Reference proteome</keyword>
<dbReference type="AlphaFoldDB" id="U5QSK0"/>
<evidence type="ECO:0000256" key="2">
    <source>
        <dbReference type="ARBA" id="ARBA00012438"/>
    </source>
</evidence>
<feature type="region of interest" description="Disordered" evidence="8">
    <location>
        <begin position="430"/>
        <end position="449"/>
    </location>
</feature>
<dbReference type="InterPro" id="IPR003594">
    <property type="entry name" value="HATPase_dom"/>
</dbReference>
<evidence type="ECO:0000313" key="12">
    <source>
        <dbReference type="Proteomes" id="UP000017396"/>
    </source>
</evidence>
<dbReference type="EC" id="2.7.13.3" evidence="2"/>
<evidence type="ECO:0000256" key="1">
    <source>
        <dbReference type="ARBA" id="ARBA00000085"/>
    </source>
</evidence>
<dbReference type="SUPFAM" id="SSF47384">
    <property type="entry name" value="Homodimeric domain of signal transducing histidine kinase"/>
    <property type="match status" value="1"/>
</dbReference>
<keyword evidence="5 11" id="KW-0418">Kinase</keyword>
<dbReference type="InterPro" id="IPR003661">
    <property type="entry name" value="HisK_dim/P_dom"/>
</dbReference>
<evidence type="ECO:0000313" key="11">
    <source>
        <dbReference type="EMBL" id="AGY60710.1"/>
    </source>
</evidence>
<dbReference type="HOGENOM" id="CLU_000445_89_6_3"/>
<dbReference type="FunFam" id="1.10.287.130:FF:000001">
    <property type="entry name" value="Two-component sensor histidine kinase"/>
    <property type="match status" value="1"/>
</dbReference>
<evidence type="ECO:0000256" key="3">
    <source>
        <dbReference type="ARBA" id="ARBA00022553"/>
    </source>
</evidence>
<keyword evidence="6" id="KW-0902">Two-component regulatory system</keyword>
<gene>
    <name evidence="11" type="primary">manS</name>
    <name evidence="11" type="ORF">GKIL_4464</name>
</gene>
<dbReference type="InterPro" id="IPR005467">
    <property type="entry name" value="His_kinase_dom"/>
</dbReference>
<dbReference type="RefSeq" id="WP_023176102.1">
    <property type="nucleotide sequence ID" value="NC_022600.1"/>
</dbReference>